<dbReference type="InterPro" id="IPR011545">
    <property type="entry name" value="DEAD/DEAH_box_helicase_dom"/>
</dbReference>
<dbReference type="Pfam" id="PF00270">
    <property type="entry name" value="DEAD"/>
    <property type="match status" value="1"/>
</dbReference>
<accession>A0A507E0H3</accession>
<feature type="compositionally biased region" description="Basic and acidic residues" evidence="8">
    <location>
        <begin position="672"/>
        <end position="686"/>
    </location>
</feature>
<dbReference type="InterPro" id="IPR014001">
    <property type="entry name" value="Helicase_ATP-bd"/>
</dbReference>
<comment type="caution">
    <text evidence="11">The sequence shown here is derived from an EMBL/GenBank/DDBJ whole genome shotgun (WGS) entry which is preliminary data.</text>
</comment>
<dbReference type="Pfam" id="PF23362">
    <property type="entry name" value="DHX37_C"/>
    <property type="match status" value="1"/>
</dbReference>
<keyword evidence="4" id="KW-0378">Hydrolase</keyword>
<dbReference type="SMART" id="SM00490">
    <property type="entry name" value="HELICc"/>
    <property type="match status" value="1"/>
</dbReference>
<feature type="region of interest" description="Disordered" evidence="8">
    <location>
        <begin position="77"/>
        <end position="99"/>
    </location>
</feature>
<dbReference type="GO" id="GO:0003723">
    <property type="term" value="F:RNA binding"/>
    <property type="evidence" value="ECO:0007669"/>
    <property type="project" value="TreeGrafter"/>
</dbReference>
<evidence type="ECO:0000259" key="10">
    <source>
        <dbReference type="PROSITE" id="PS51194"/>
    </source>
</evidence>
<comment type="similarity">
    <text evidence="1">Belongs to the DEAD box helicase family. DEAH subfamily.</text>
</comment>
<proteinExistence type="inferred from homology"/>
<evidence type="ECO:0000313" key="11">
    <source>
        <dbReference type="EMBL" id="TPX56540.1"/>
    </source>
</evidence>
<dbReference type="PROSITE" id="PS51192">
    <property type="entry name" value="HELICASE_ATP_BIND_1"/>
    <property type="match status" value="1"/>
</dbReference>
<evidence type="ECO:0000259" key="9">
    <source>
        <dbReference type="PROSITE" id="PS51192"/>
    </source>
</evidence>
<evidence type="ECO:0000256" key="1">
    <source>
        <dbReference type="ARBA" id="ARBA00008792"/>
    </source>
</evidence>
<evidence type="ECO:0000256" key="6">
    <source>
        <dbReference type="ARBA" id="ARBA00022840"/>
    </source>
</evidence>
<dbReference type="Proteomes" id="UP000318582">
    <property type="component" value="Unassembled WGS sequence"/>
</dbReference>
<evidence type="ECO:0000256" key="7">
    <source>
        <dbReference type="ARBA" id="ARBA00047984"/>
    </source>
</evidence>
<gene>
    <name evidence="11" type="ORF">PhCBS80983_g04488</name>
</gene>
<dbReference type="GO" id="GO:1990904">
    <property type="term" value="C:ribonucleoprotein complex"/>
    <property type="evidence" value="ECO:0007669"/>
    <property type="project" value="UniProtKB-ARBA"/>
</dbReference>
<evidence type="ECO:0000256" key="4">
    <source>
        <dbReference type="ARBA" id="ARBA00022801"/>
    </source>
</evidence>
<dbReference type="GO" id="GO:0000462">
    <property type="term" value="P:maturation of SSU-rRNA from tricistronic rRNA transcript (SSU-rRNA, 5.8S rRNA, LSU-rRNA)"/>
    <property type="evidence" value="ECO:0007669"/>
    <property type="project" value="TreeGrafter"/>
</dbReference>
<feature type="compositionally biased region" description="Basic residues" evidence="8">
    <location>
        <begin position="279"/>
        <end position="291"/>
    </location>
</feature>
<feature type="compositionally biased region" description="Polar residues" evidence="8">
    <location>
        <begin position="43"/>
        <end position="57"/>
    </location>
</feature>
<dbReference type="Pfam" id="PF00271">
    <property type="entry name" value="Helicase_C"/>
    <property type="match status" value="1"/>
</dbReference>
<keyword evidence="5" id="KW-0347">Helicase</keyword>
<sequence>MGKLRPRYNEKARAGSHLAKTAKPHPAARDGGLKKLKQKRSVAATTPSANETSNQEVTYSASASVIPDIIIPGEKGPSNVDLSFLPEEPTGKMTSKKKKRLEKFIEKQLKKEERVSLLKKLGETQFSSGLLRSSKAFGQTKLTAREKLRQALLEERAGIARSDKSINLTVEKEVEEYEESDDDESDFEAEGALPATGEHTVAPSNAEKQPEKPIGIVGLAFGSALAGPAEVQVFDAHITKETVASPAPPVFGSSLKPTFGGALKRKAEDGAETGEFVIPKRKKKKQQKKKAAPVVASDSDDGSDSDASVSNNEESDKDGNSEAEDEETVTKKKDMWAADVVDGESLPLPSKKMGPVSSKTKAAASKASVAKPTKGVPTPPAFHVPINRPESIQLARISLPVVMEEQPIMEAIVNNDVTILCGETGSGKTTQVPQFLYEAGFGNPKHPQFPGMVGITQPRRVAAMSMARRVAEEMALNKGEVAYQVRYDRGETNQNTRIKFMTDGILLRELSVAAGGEAQTKNSTAGPADLLLSKYSCIIIDEAHERTIGTDVLIGWLTRIVSLRNSGKIAGVKPLKLVIMSATLRVEDFTMNETLFPVVQRPPVVQVDGRQHKVVIHYNKKTPDVDYSSEAFKKISKIHMNLPPGGILVFMSGQQEIQILVRKLRKEFPLRKGTGEDKNKLEEQKASKKSKGGESLFEEADDAADADVEMGRGTDDFDDNDNADGDDEDDEEEDVEILGGLSEDEEEAVSFTAPGTKDQALPLHVLPLYSLLPTEAQMRVFDAPPPGTRLVVVATNVAETSLTIPGIKYVVDCGKVKERRFDTHSGVQTYQVCWTSRASADQRAGRAGRTGPGHCYRLFSSAVFNDYFEQFSQPEILRIPIEGVVLQMKSMGINNVVGFPFPTPPGRDNLRAAEKLLINLNALSDTDGNKITELGKIMAKFPVSPRYAKMIIVAASQPGNILAYVIAIVAGLSVGDPFIRDEDIIGRIQTESEDEAGMDEDDEEKQRLNQKRASFHNIMLQFSCRNKETPPTSDALRLLSAIGAHTFETGRKHGNPNAFCEKHFMRAKSMDEMRKLRQQLTNLVKVSLGESQHKQLYPSVKALCVDPNLARPDARESAAILQVILAGFVDRVAKLDEETSKGYGGKKYVPVYRTMTGSKTEVCRIHPSSCLYREAASQYVAYEELQGREEKISNDNSGIVAMRSNSTLQAPDGTELTSLWMKGVSIVEPGWIANVAPKSLCRLGKVVEQPEPRWDPAHDKIIGFCVPNFGPKMWDLPAKEVELPKLQDRCKWFARRLIEGKIELMNPVWLQKHLQQPVAKPKKKTNKNGAVKPEDEEIFALLYPFLATKTITITKEWGSSQPKVTALVSALFAAGIDSRVKLVAHWQQEQRTKKDDKYKSMSFLLDAYLQWVPDEFHAALRQYWPPAVLLTPDDDDDEKDKVRRGELCRSVTEIANSGGAGKRKQKRPVVDDVSDGDSDF</sequence>
<keyword evidence="12" id="KW-1185">Reference proteome</keyword>
<dbReference type="Gene3D" id="3.40.50.300">
    <property type="entry name" value="P-loop containing nucleotide triphosphate hydrolases"/>
    <property type="match status" value="2"/>
</dbReference>
<feature type="region of interest" description="Disordered" evidence="8">
    <location>
        <begin position="266"/>
        <end position="382"/>
    </location>
</feature>
<dbReference type="FunFam" id="3.40.50.300:FF:000637">
    <property type="entry name" value="ATP-dependent RNA helicase DHX37/DHR1"/>
    <property type="match status" value="1"/>
</dbReference>
<dbReference type="PROSITE" id="PS51194">
    <property type="entry name" value="HELICASE_CTER"/>
    <property type="match status" value="1"/>
</dbReference>
<dbReference type="Pfam" id="PF07717">
    <property type="entry name" value="OB_NTP_bind"/>
    <property type="match status" value="1"/>
</dbReference>
<keyword evidence="3" id="KW-0547">Nucleotide-binding</keyword>
<feature type="region of interest" description="Disordered" evidence="8">
    <location>
        <begin position="672"/>
        <end position="755"/>
    </location>
</feature>
<dbReference type="Gene3D" id="1.20.120.1080">
    <property type="match status" value="1"/>
</dbReference>
<comment type="catalytic activity">
    <reaction evidence="7">
        <text>ATP + H2O = ADP + phosphate + H(+)</text>
        <dbReference type="Rhea" id="RHEA:13065"/>
        <dbReference type="ChEBI" id="CHEBI:15377"/>
        <dbReference type="ChEBI" id="CHEBI:15378"/>
        <dbReference type="ChEBI" id="CHEBI:30616"/>
        <dbReference type="ChEBI" id="CHEBI:43474"/>
        <dbReference type="ChEBI" id="CHEBI:456216"/>
        <dbReference type="EC" id="3.6.4.13"/>
    </reaction>
</comment>
<evidence type="ECO:0000256" key="8">
    <source>
        <dbReference type="SAM" id="MobiDB-lite"/>
    </source>
</evidence>
<dbReference type="InterPro" id="IPR056371">
    <property type="entry name" value="DHX37-like_C"/>
</dbReference>
<dbReference type="GO" id="GO:0003724">
    <property type="term" value="F:RNA helicase activity"/>
    <property type="evidence" value="ECO:0007669"/>
    <property type="project" value="UniProtKB-EC"/>
</dbReference>
<evidence type="ECO:0000256" key="2">
    <source>
        <dbReference type="ARBA" id="ARBA00012552"/>
    </source>
</evidence>
<organism evidence="11 12">
    <name type="scientific">Powellomyces hirtus</name>
    <dbReference type="NCBI Taxonomy" id="109895"/>
    <lineage>
        <taxon>Eukaryota</taxon>
        <taxon>Fungi</taxon>
        <taxon>Fungi incertae sedis</taxon>
        <taxon>Chytridiomycota</taxon>
        <taxon>Chytridiomycota incertae sedis</taxon>
        <taxon>Chytridiomycetes</taxon>
        <taxon>Spizellomycetales</taxon>
        <taxon>Powellomycetaceae</taxon>
        <taxon>Powellomyces</taxon>
    </lineage>
</organism>
<evidence type="ECO:0000313" key="12">
    <source>
        <dbReference type="Proteomes" id="UP000318582"/>
    </source>
</evidence>
<dbReference type="InterPro" id="IPR027417">
    <property type="entry name" value="P-loop_NTPase"/>
</dbReference>
<dbReference type="EC" id="3.6.4.13" evidence="2"/>
<dbReference type="SMART" id="SM00847">
    <property type="entry name" value="HA2"/>
    <property type="match status" value="1"/>
</dbReference>
<dbReference type="EMBL" id="QEAQ01000072">
    <property type="protein sequence ID" value="TPX56540.1"/>
    <property type="molecule type" value="Genomic_DNA"/>
</dbReference>
<feature type="domain" description="Helicase ATP-binding" evidence="9">
    <location>
        <begin position="409"/>
        <end position="602"/>
    </location>
</feature>
<feature type="domain" description="Helicase C-terminal" evidence="10">
    <location>
        <begin position="727"/>
        <end position="892"/>
    </location>
</feature>
<evidence type="ECO:0000256" key="5">
    <source>
        <dbReference type="ARBA" id="ARBA00022806"/>
    </source>
</evidence>
<name>A0A507E0H3_9FUNG</name>
<feature type="region of interest" description="Disordered" evidence="8">
    <location>
        <begin position="170"/>
        <end position="211"/>
    </location>
</feature>
<dbReference type="InterPro" id="IPR001650">
    <property type="entry name" value="Helicase_C-like"/>
</dbReference>
<dbReference type="PANTHER" id="PTHR18934:SF99">
    <property type="entry name" value="ATP-DEPENDENT RNA HELICASE DHX37-RELATED"/>
    <property type="match status" value="1"/>
</dbReference>
<feature type="compositionally biased region" description="Acidic residues" evidence="8">
    <location>
        <begin position="313"/>
        <end position="327"/>
    </location>
</feature>
<keyword evidence="6" id="KW-0067">ATP-binding</keyword>
<feature type="region of interest" description="Disordered" evidence="8">
    <location>
        <begin position="1"/>
        <end position="57"/>
    </location>
</feature>
<dbReference type="Pfam" id="PF21010">
    <property type="entry name" value="HA2_C"/>
    <property type="match status" value="1"/>
</dbReference>
<dbReference type="CDD" id="cd18791">
    <property type="entry name" value="SF2_C_RHA"/>
    <property type="match status" value="1"/>
</dbReference>
<dbReference type="InterPro" id="IPR007502">
    <property type="entry name" value="Helicase-assoc_dom"/>
</dbReference>
<feature type="compositionally biased region" description="Acidic residues" evidence="8">
    <location>
        <begin position="696"/>
        <end position="708"/>
    </location>
</feature>
<dbReference type="InterPro" id="IPR011709">
    <property type="entry name" value="DEAD-box_helicase_OB_fold"/>
</dbReference>
<evidence type="ECO:0000256" key="3">
    <source>
        <dbReference type="ARBA" id="ARBA00022741"/>
    </source>
</evidence>
<dbReference type="PROSITE" id="PS00690">
    <property type="entry name" value="DEAH_ATP_HELICASE"/>
    <property type="match status" value="1"/>
</dbReference>
<dbReference type="GO" id="GO:0005730">
    <property type="term" value="C:nucleolus"/>
    <property type="evidence" value="ECO:0007669"/>
    <property type="project" value="TreeGrafter"/>
</dbReference>
<dbReference type="GO" id="GO:0005524">
    <property type="term" value="F:ATP binding"/>
    <property type="evidence" value="ECO:0007669"/>
    <property type="project" value="UniProtKB-KW"/>
</dbReference>
<feature type="compositionally biased region" description="Low complexity" evidence="8">
    <location>
        <begin position="355"/>
        <end position="374"/>
    </location>
</feature>
<dbReference type="InterPro" id="IPR002464">
    <property type="entry name" value="DNA/RNA_helicase_DEAH_CS"/>
</dbReference>
<feature type="compositionally biased region" description="Acidic residues" evidence="8">
    <location>
        <begin position="173"/>
        <end position="189"/>
    </location>
</feature>
<dbReference type="GO" id="GO:0016787">
    <property type="term" value="F:hydrolase activity"/>
    <property type="evidence" value="ECO:0007669"/>
    <property type="project" value="UniProtKB-KW"/>
</dbReference>
<reference evidence="11 12" key="1">
    <citation type="journal article" date="2019" name="Sci. Rep.">
        <title>Comparative genomics of chytrid fungi reveal insights into the obligate biotrophic and pathogenic lifestyle of Synchytrium endobioticum.</title>
        <authorList>
            <person name="van de Vossenberg B.T.L.H."/>
            <person name="Warris S."/>
            <person name="Nguyen H.D.T."/>
            <person name="van Gent-Pelzer M.P.E."/>
            <person name="Joly D.L."/>
            <person name="van de Geest H.C."/>
            <person name="Bonants P.J.M."/>
            <person name="Smith D.S."/>
            <person name="Levesque C.A."/>
            <person name="van der Lee T.A.J."/>
        </authorList>
    </citation>
    <scope>NUCLEOTIDE SEQUENCE [LARGE SCALE GENOMIC DNA]</scope>
    <source>
        <strain evidence="11 12">CBS 809.83</strain>
    </source>
</reference>
<dbReference type="SMART" id="SM00487">
    <property type="entry name" value="DEXDc"/>
    <property type="match status" value="1"/>
</dbReference>
<feature type="compositionally biased region" description="Acidic residues" evidence="8">
    <location>
        <begin position="716"/>
        <end position="748"/>
    </location>
</feature>
<dbReference type="InterPro" id="IPR048333">
    <property type="entry name" value="HA2_WH"/>
</dbReference>
<protein>
    <recommendedName>
        <fullName evidence="2">RNA helicase</fullName>
        <ecNumber evidence="2">3.6.4.13</ecNumber>
    </recommendedName>
</protein>
<dbReference type="STRING" id="109895.A0A507E0H3"/>
<feature type="region of interest" description="Disordered" evidence="8">
    <location>
        <begin position="1454"/>
        <end position="1480"/>
    </location>
</feature>
<dbReference type="SUPFAM" id="SSF52540">
    <property type="entry name" value="P-loop containing nucleoside triphosphate hydrolases"/>
    <property type="match status" value="1"/>
</dbReference>
<dbReference type="PANTHER" id="PTHR18934">
    <property type="entry name" value="ATP-DEPENDENT RNA HELICASE"/>
    <property type="match status" value="1"/>
</dbReference>
<dbReference type="Pfam" id="PF04408">
    <property type="entry name" value="WHD_HA2"/>
    <property type="match status" value="1"/>
</dbReference>